<evidence type="ECO:0000313" key="2">
    <source>
        <dbReference type="EMBL" id="PMD73832.1"/>
    </source>
</evidence>
<dbReference type="InterPro" id="IPR008972">
    <property type="entry name" value="Cupredoxin"/>
</dbReference>
<accession>A0A2N7AXN7</accession>
<dbReference type="InterPro" id="IPR028096">
    <property type="entry name" value="EfeO_Cupredoxin"/>
</dbReference>
<name>A0A2N7AXN7_9LACO</name>
<dbReference type="SUPFAM" id="SSF49503">
    <property type="entry name" value="Cupredoxins"/>
    <property type="match status" value="1"/>
</dbReference>
<organism evidence="2 3">
    <name type="scientific">Companilactobacillus nuruki</name>
    <dbReference type="NCBI Taxonomy" id="1993540"/>
    <lineage>
        <taxon>Bacteria</taxon>
        <taxon>Bacillati</taxon>
        <taxon>Bacillota</taxon>
        <taxon>Bacilli</taxon>
        <taxon>Lactobacillales</taxon>
        <taxon>Lactobacillaceae</taxon>
        <taxon>Companilactobacillus</taxon>
    </lineage>
</organism>
<dbReference type="Gene3D" id="2.60.40.420">
    <property type="entry name" value="Cupredoxins - blue copper proteins"/>
    <property type="match status" value="1"/>
</dbReference>
<dbReference type="EMBL" id="NIPR01000001">
    <property type="protein sequence ID" value="PMD73832.1"/>
    <property type="molecule type" value="Genomic_DNA"/>
</dbReference>
<reference evidence="2 3" key="1">
    <citation type="submission" date="2017-05" db="EMBL/GenBank/DDBJ databases">
        <title>Lactobacillus nurukis nov., sp. nov., isolated from nuruk.</title>
        <authorList>
            <person name="Kim S.-J."/>
        </authorList>
    </citation>
    <scope>NUCLEOTIDE SEQUENCE [LARGE SCALE GENOMIC DNA]</scope>
    <source>
        <strain evidence="2 3">SYF10-1a</strain>
    </source>
</reference>
<proteinExistence type="predicted"/>
<dbReference type="AlphaFoldDB" id="A0A2N7AXN7"/>
<gene>
    <name evidence="2" type="ORF">CBP76_00365</name>
</gene>
<dbReference type="RefSeq" id="WP_102194943.1">
    <property type="nucleotide sequence ID" value="NZ_NIPR01000001.1"/>
</dbReference>
<dbReference type="OrthoDB" id="9800141at2"/>
<dbReference type="Pfam" id="PF13473">
    <property type="entry name" value="Cupredoxin_1"/>
    <property type="match status" value="1"/>
</dbReference>
<feature type="domain" description="EfeO-type cupredoxin-like" evidence="1">
    <location>
        <begin position="3"/>
        <end position="89"/>
    </location>
</feature>
<protein>
    <submittedName>
        <fullName evidence="2">Copper-binding protein</fullName>
    </submittedName>
</protein>
<evidence type="ECO:0000313" key="3">
    <source>
        <dbReference type="Proteomes" id="UP000235649"/>
    </source>
</evidence>
<evidence type="ECO:0000259" key="1">
    <source>
        <dbReference type="Pfam" id="PF13473"/>
    </source>
</evidence>
<comment type="caution">
    <text evidence="2">The sequence shown here is derived from an EMBL/GenBank/DDBJ whole genome shotgun (WGS) entry which is preliminary data.</text>
</comment>
<dbReference type="Proteomes" id="UP000235649">
    <property type="component" value="Unassembled WGS sequence"/>
</dbReference>
<sequence>MVEKEQVVNVEVAGGYSPQEINLKKGIPAEITFMRTSDQGCLDIVHSERLGFNEQLPLNESRTVKIDTTNSGEFTFSCGMDMFRGKVVIS</sequence>
<keyword evidence="3" id="KW-1185">Reference proteome</keyword>